<dbReference type="Pfam" id="PF01661">
    <property type="entry name" value="Macro"/>
    <property type="match status" value="1"/>
</dbReference>
<dbReference type="EMBL" id="CP034413">
    <property type="protein sequence ID" value="QCI59261.1"/>
    <property type="molecule type" value="Genomic_DNA"/>
</dbReference>
<accession>A0A4D7ANY9</accession>
<dbReference type="SUPFAM" id="SSF52949">
    <property type="entry name" value="Macro domain-like"/>
    <property type="match status" value="1"/>
</dbReference>
<sequence length="178" mass="19664">MPYHLWMGNIVNIATDAIVNAANTELKRTPGICEAIFAAADSAKLEEACRRHGHCPIGHSVMTPSFGLPARYIIHVAGPGWFGGAERERLLLADCYRRAMTRAVTSGCKSIAFPLIFSGEYHIPREEAIYIAGQAITDFIRRSPALDVVLVLYKPGIYLMAKRILGWDDTHSYETSAK</sequence>
<dbReference type="Proteomes" id="UP000298642">
    <property type="component" value="Chromosome"/>
</dbReference>
<dbReference type="Gene3D" id="3.40.220.10">
    <property type="entry name" value="Leucine Aminopeptidase, subunit E, domain 1"/>
    <property type="match status" value="1"/>
</dbReference>
<dbReference type="KEGG" id="obj:EIO64_08510"/>
<proteinExistence type="predicted"/>
<organism evidence="2 3">
    <name type="scientific">Dysosmobacter welbionis</name>
    <dbReference type="NCBI Taxonomy" id="2093857"/>
    <lineage>
        <taxon>Bacteria</taxon>
        <taxon>Bacillati</taxon>
        <taxon>Bacillota</taxon>
        <taxon>Clostridia</taxon>
        <taxon>Eubacteriales</taxon>
        <taxon>Oscillospiraceae</taxon>
        <taxon>Dysosmobacter</taxon>
    </lineage>
</organism>
<dbReference type="GeneID" id="89523051"/>
<feature type="domain" description="Macro" evidence="1">
    <location>
        <begin position="1"/>
        <end position="178"/>
    </location>
</feature>
<dbReference type="PANTHER" id="PTHR11106:SF27">
    <property type="entry name" value="MACRO DOMAIN-CONTAINING PROTEIN"/>
    <property type="match status" value="1"/>
</dbReference>
<dbReference type="InterPro" id="IPR043472">
    <property type="entry name" value="Macro_dom-like"/>
</dbReference>
<gene>
    <name evidence="2" type="ORF">EIO64_08510</name>
</gene>
<name>A0A4D7ANY9_9FIRM</name>
<evidence type="ECO:0000313" key="2">
    <source>
        <dbReference type="EMBL" id="QCI59261.1"/>
    </source>
</evidence>
<reference evidence="3" key="1">
    <citation type="submission" date="2018-12" db="EMBL/GenBank/DDBJ databases">
        <title>Dusodibacter welbiota gen. nov., sp. nov., isolated from human faeces and emended description of the Oscillibacter genus.</title>
        <authorList>
            <person name="Le Roy T."/>
            <person name="Van der Smissen P."/>
            <person name="Delzenne N."/>
            <person name="Muccioli G."/>
            <person name="Collet J.F."/>
            <person name="Cani P.D."/>
        </authorList>
    </citation>
    <scope>NUCLEOTIDE SEQUENCE [LARGE SCALE GENOMIC DNA]</scope>
    <source>
        <strain evidence="3">J115</strain>
    </source>
</reference>
<protein>
    <submittedName>
        <fullName evidence="2">Macro domain-containing protein</fullName>
    </submittedName>
</protein>
<dbReference type="InterPro" id="IPR002589">
    <property type="entry name" value="Macro_dom"/>
</dbReference>
<keyword evidence="3" id="KW-1185">Reference proteome</keyword>
<dbReference type="SMART" id="SM00506">
    <property type="entry name" value="A1pp"/>
    <property type="match status" value="1"/>
</dbReference>
<dbReference type="PANTHER" id="PTHR11106">
    <property type="entry name" value="GANGLIOSIDE INDUCED DIFFERENTIATION ASSOCIATED PROTEIN 2-RELATED"/>
    <property type="match status" value="1"/>
</dbReference>
<dbReference type="PROSITE" id="PS51154">
    <property type="entry name" value="MACRO"/>
    <property type="match status" value="1"/>
</dbReference>
<dbReference type="RefSeq" id="WP_025543626.1">
    <property type="nucleotide sequence ID" value="NZ_CP034413.3"/>
</dbReference>
<dbReference type="AlphaFoldDB" id="A0A4D7ANY9"/>
<dbReference type="GO" id="GO:0061463">
    <property type="term" value="F:O-acetyl-ADP-ribose deacetylase activity"/>
    <property type="evidence" value="ECO:0007669"/>
    <property type="project" value="TreeGrafter"/>
</dbReference>
<evidence type="ECO:0000259" key="1">
    <source>
        <dbReference type="PROSITE" id="PS51154"/>
    </source>
</evidence>
<evidence type="ECO:0000313" key="3">
    <source>
        <dbReference type="Proteomes" id="UP000298642"/>
    </source>
</evidence>